<keyword evidence="3" id="KW-1185">Reference proteome</keyword>
<evidence type="ECO:0000313" key="2">
    <source>
        <dbReference type="EMBL" id="MED6200380.1"/>
    </source>
</evidence>
<keyword evidence="1" id="KW-0732">Signal</keyword>
<comment type="caution">
    <text evidence="2">The sequence shown here is derived from an EMBL/GenBank/DDBJ whole genome shotgun (WGS) entry which is preliminary data.</text>
</comment>
<evidence type="ECO:0000313" key="3">
    <source>
        <dbReference type="Proteomes" id="UP001341840"/>
    </source>
</evidence>
<accession>A0ABU6XQV0</accession>
<reference evidence="2 3" key="1">
    <citation type="journal article" date="2023" name="Plants (Basel)">
        <title>Bridging the Gap: Combining Genomics and Transcriptomics Approaches to Understand Stylosanthes scabra, an Orphan Legume from the Brazilian Caatinga.</title>
        <authorList>
            <person name="Ferreira-Neto J.R.C."/>
            <person name="da Silva M.D."/>
            <person name="Binneck E."/>
            <person name="de Melo N.F."/>
            <person name="da Silva R.H."/>
            <person name="de Melo A.L.T.M."/>
            <person name="Pandolfi V."/>
            <person name="Bustamante F.O."/>
            <person name="Brasileiro-Vidal A.C."/>
            <person name="Benko-Iseppon A.M."/>
        </authorList>
    </citation>
    <scope>NUCLEOTIDE SEQUENCE [LARGE SCALE GENOMIC DNA]</scope>
    <source>
        <tissue evidence="2">Leaves</tissue>
    </source>
</reference>
<feature type="chain" id="PRO_5046747952" evidence="1">
    <location>
        <begin position="26"/>
        <end position="62"/>
    </location>
</feature>
<gene>
    <name evidence="2" type="ORF">PIB30_084511</name>
</gene>
<protein>
    <submittedName>
        <fullName evidence="2">Uncharacterized protein</fullName>
    </submittedName>
</protein>
<name>A0ABU6XQV0_9FABA</name>
<dbReference type="Proteomes" id="UP001341840">
    <property type="component" value="Unassembled WGS sequence"/>
</dbReference>
<sequence length="62" mass="6595">MSRVRGAIPSWIVLAMLVIAAKKSCCPSPRSPITGDWGSRPLPLPRPGAAIRVLSTPTTDIK</sequence>
<evidence type="ECO:0000256" key="1">
    <source>
        <dbReference type="SAM" id="SignalP"/>
    </source>
</evidence>
<dbReference type="EMBL" id="JASCZI010212822">
    <property type="protein sequence ID" value="MED6200380.1"/>
    <property type="molecule type" value="Genomic_DNA"/>
</dbReference>
<feature type="non-terminal residue" evidence="2">
    <location>
        <position position="62"/>
    </location>
</feature>
<organism evidence="2 3">
    <name type="scientific">Stylosanthes scabra</name>
    <dbReference type="NCBI Taxonomy" id="79078"/>
    <lineage>
        <taxon>Eukaryota</taxon>
        <taxon>Viridiplantae</taxon>
        <taxon>Streptophyta</taxon>
        <taxon>Embryophyta</taxon>
        <taxon>Tracheophyta</taxon>
        <taxon>Spermatophyta</taxon>
        <taxon>Magnoliopsida</taxon>
        <taxon>eudicotyledons</taxon>
        <taxon>Gunneridae</taxon>
        <taxon>Pentapetalae</taxon>
        <taxon>rosids</taxon>
        <taxon>fabids</taxon>
        <taxon>Fabales</taxon>
        <taxon>Fabaceae</taxon>
        <taxon>Papilionoideae</taxon>
        <taxon>50 kb inversion clade</taxon>
        <taxon>dalbergioids sensu lato</taxon>
        <taxon>Dalbergieae</taxon>
        <taxon>Pterocarpus clade</taxon>
        <taxon>Stylosanthes</taxon>
    </lineage>
</organism>
<feature type="signal peptide" evidence="1">
    <location>
        <begin position="1"/>
        <end position="25"/>
    </location>
</feature>
<proteinExistence type="predicted"/>